<name>A0A2H5Y6F4_9CHLR</name>
<proteinExistence type="predicted"/>
<dbReference type="AntiFam" id="ANF00041">
    <property type="entry name" value="Antisense to RNaseP"/>
</dbReference>
<sequence length="251" mass="25716">MVLLERGRDSLGKRGGFREEASCRRGWPALLPRTGFSAICGRAACPSAISAGLLPQGSRIAPSENDPGRARGPVSRVLSPAGIRGVAVISLGRRLPAASSGLPAGIGRGAAPAPRRAPRPLLGLAPGGGCHAPERCRPAGGLLPHLFTLASMAPGRAPGGSAVCFLWPCPRVAPSGCYPAPCPAGARTFLRPGFPDPRPPGLLARPIVNFTLKSARRTTAGSPSDQPSTYGPPVACWRASRTLPRASISAP</sequence>
<organism evidence="2 3">
    <name type="scientific">Candidatus Thermoflexus japonica</name>
    <dbReference type="NCBI Taxonomy" id="2035417"/>
    <lineage>
        <taxon>Bacteria</taxon>
        <taxon>Bacillati</taxon>
        <taxon>Chloroflexota</taxon>
        <taxon>Thermoflexia</taxon>
        <taxon>Thermoflexales</taxon>
        <taxon>Thermoflexaceae</taxon>
        <taxon>Thermoflexus</taxon>
    </lineage>
</organism>
<evidence type="ECO:0000256" key="1">
    <source>
        <dbReference type="SAM" id="MobiDB-lite"/>
    </source>
</evidence>
<dbReference type="Proteomes" id="UP000236642">
    <property type="component" value="Unassembled WGS sequence"/>
</dbReference>
<comment type="caution">
    <text evidence="2">The sequence shown here is derived from an EMBL/GenBank/DDBJ whole genome shotgun (WGS) entry which is preliminary data.</text>
</comment>
<evidence type="ECO:0000313" key="2">
    <source>
        <dbReference type="EMBL" id="GBD09029.1"/>
    </source>
</evidence>
<feature type="compositionally biased region" description="Polar residues" evidence="1">
    <location>
        <begin position="217"/>
        <end position="229"/>
    </location>
</feature>
<dbReference type="EMBL" id="BEHY01000024">
    <property type="protein sequence ID" value="GBD09029.1"/>
    <property type="molecule type" value="Genomic_DNA"/>
</dbReference>
<reference evidence="3" key="1">
    <citation type="submission" date="2017-09" db="EMBL/GenBank/DDBJ databases">
        <title>Metaegenomics of thermophilic ammonia-oxidizing enrichment culture.</title>
        <authorList>
            <person name="Kato S."/>
            <person name="Suzuki K."/>
        </authorList>
    </citation>
    <scope>NUCLEOTIDE SEQUENCE [LARGE SCALE GENOMIC DNA]</scope>
</reference>
<evidence type="ECO:0000313" key="3">
    <source>
        <dbReference type="Proteomes" id="UP000236642"/>
    </source>
</evidence>
<dbReference type="AlphaFoldDB" id="A0A2H5Y6F4"/>
<feature type="region of interest" description="Disordered" evidence="1">
    <location>
        <begin position="215"/>
        <end position="235"/>
    </location>
</feature>
<gene>
    <name evidence="2" type="ORF">HRbin22_01276</name>
</gene>
<accession>A0A2H5Y6F4</accession>
<protein>
    <submittedName>
        <fullName evidence="2">Uncharacterized protein</fullName>
    </submittedName>
</protein>